<dbReference type="HOGENOM" id="CLU_048387_0_0_2"/>
<dbReference type="KEGG" id="mpl:Mpal_0271"/>
<dbReference type="EMBL" id="CP001338">
    <property type="protein sequence ID" value="ACL15654.1"/>
    <property type="molecule type" value="Genomic_DNA"/>
</dbReference>
<feature type="compositionally biased region" description="Polar residues" evidence="1">
    <location>
        <begin position="26"/>
        <end position="36"/>
    </location>
</feature>
<sequence length="483" mass="49221">MKSTVYQNTGTPATGQGASGKKAVQSPVSVQRNGATRRSGRRETVRRFATVLLIPLAFCVLIMAASAATVSNTSVSTGTNSSLDSSGSYTGVSQVTTATTTAATGSSTSAGLSVKETSLDPEVLMPGDTGTLTVTVSNGGNTAVTYNHATLAGSSVTNMDTTQYSSGGTINAGSTMVFTFPIQAGSKDGTQYPEFSLDLDSGSLRYPIAVKVASTDLAVSVASQPDAYVQGFKDSLVLAIGNPRQNSVSGVQIIPSGDGTTITPGSTFIGAISSNTEVTKTFSVTPTREGNITFQVKYLNGLNAHTTSLTIPITFSEDKTQADLLISDTVVTQSSGTTHITGNVNNAGLKDANGVVVTTGGSVTPVDPYKQAVIGSLAANDFSSFEVTFTDRTNSASVPLVITYKDANGNSLTQTINVDIKSSTSNMTAGSGRESAGGAPSGAMGAPGQRGGIVGTLEGLALPIVAILVVIGGAALYIRRRRQ</sequence>
<evidence type="ECO:0000256" key="2">
    <source>
        <dbReference type="SAM" id="Phobius"/>
    </source>
</evidence>
<feature type="region of interest" description="Disordered" evidence="1">
    <location>
        <begin position="423"/>
        <end position="445"/>
    </location>
</feature>
<dbReference type="PANTHER" id="PTHR35902:SF3">
    <property type="entry name" value="NPCBM-ASSOCIATED, NEW3 DOMAIN OF ALPHA-GALACTOSIDASE"/>
    <property type="match status" value="1"/>
</dbReference>
<accession>B8GJ81</accession>
<keyword evidence="2" id="KW-0472">Membrane</keyword>
<feature type="compositionally biased region" description="Low complexity" evidence="1">
    <location>
        <begin position="436"/>
        <end position="445"/>
    </location>
</feature>
<evidence type="ECO:0008006" key="5">
    <source>
        <dbReference type="Google" id="ProtNLM"/>
    </source>
</evidence>
<evidence type="ECO:0000313" key="4">
    <source>
        <dbReference type="Proteomes" id="UP000002457"/>
    </source>
</evidence>
<protein>
    <recommendedName>
        <fullName evidence="5">CARDB domain-containing protein</fullName>
    </recommendedName>
</protein>
<organism evidence="3 4">
    <name type="scientific">Methanosphaerula palustris (strain ATCC BAA-1556 / DSM 19958 / E1-9c)</name>
    <dbReference type="NCBI Taxonomy" id="521011"/>
    <lineage>
        <taxon>Archaea</taxon>
        <taxon>Methanobacteriati</taxon>
        <taxon>Methanobacteriota</taxon>
        <taxon>Stenosarchaea group</taxon>
        <taxon>Methanomicrobia</taxon>
        <taxon>Methanomicrobiales</taxon>
        <taxon>Methanoregulaceae</taxon>
        <taxon>Methanosphaerula</taxon>
    </lineage>
</organism>
<dbReference type="eggNOG" id="arCOG04400">
    <property type="taxonomic scope" value="Archaea"/>
</dbReference>
<dbReference type="PANTHER" id="PTHR35902">
    <property type="entry name" value="S-LAYER DOMAIN-LIKE PROTEIN-RELATED"/>
    <property type="match status" value="1"/>
</dbReference>
<gene>
    <name evidence="3" type="ordered locus">Mpal_0271</name>
</gene>
<dbReference type="OrthoDB" id="65070at2157"/>
<evidence type="ECO:0000313" key="3">
    <source>
        <dbReference type="EMBL" id="ACL15654.1"/>
    </source>
</evidence>
<feature type="transmembrane region" description="Helical" evidence="2">
    <location>
        <begin position="48"/>
        <end position="70"/>
    </location>
</feature>
<dbReference type="AlphaFoldDB" id="B8GJ81"/>
<feature type="region of interest" description="Disordered" evidence="1">
    <location>
        <begin position="1"/>
        <end position="42"/>
    </location>
</feature>
<dbReference type="GeneID" id="7270657"/>
<keyword evidence="2" id="KW-1133">Transmembrane helix</keyword>
<keyword evidence="4" id="KW-1185">Reference proteome</keyword>
<feature type="compositionally biased region" description="Polar residues" evidence="1">
    <location>
        <begin position="1"/>
        <end position="16"/>
    </location>
</feature>
<feature type="transmembrane region" description="Helical" evidence="2">
    <location>
        <begin position="460"/>
        <end position="478"/>
    </location>
</feature>
<evidence type="ECO:0000256" key="1">
    <source>
        <dbReference type="SAM" id="MobiDB-lite"/>
    </source>
</evidence>
<dbReference type="STRING" id="521011.Mpal_0271"/>
<dbReference type="Proteomes" id="UP000002457">
    <property type="component" value="Chromosome"/>
</dbReference>
<proteinExistence type="predicted"/>
<name>B8GJ81_METPE</name>
<keyword evidence="2" id="KW-0812">Transmembrane</keyword>
<dbReference type="Gene3D" id="2.60.40.10">
    <property type="entry name" value="Immunoglobulins"/>
    <property type="match status" value="1"/>
</dbReference>
<dbReference type="InterPro" id="IPR013783">
    <property type="entry name" value="Ig-like_fold"/>
</dbReference>
<reference evidence="3 4" key="1">
    <citation type="journal article" date="2015" name="Genome Announc.">
        <title>Complete Genome Sequence of Methanosphaerula palustris E1-9CT, a Hydrogenotrophic Methanogen Isolated from a Minerotrophic Fen Peatland.</title>
        <authorList>
            <person name="Cadillo-Quiroz H."/>
            <person name="Browne P."/>
            <person name="Kyrpides N."/>
            <person name="Woyke T."/>
            <person name="Goodwin L."/>
            <person name="Detter C."/>
            <person name="Yavitt J.B."/>
            <person name="Zinder S.H."/>
        </authorList>
    </citation>
    <scope>NUCLEOTIDE SEQUENCE [LARGE SCALE GENOMIC DNA]</scope>
    <source>
        <strain evidence="4">ATCC BAA-1556 / DSM 19958 / E1-9c</strain>
    </source>
</reference>
<dbReference type="RefSeq" id="WP_012616973.1">
    <property type="nucleotide sequence ID" value="NC_011832.1"/>
</dbReference>